<dbReference type="AlphaFoldDB" id="A0AA41NGL5"/>
<organism evidence="1 2">
    <name type="scientific">Sciurus carolinensis</name>
    <name type="common">Eastern gray squirrel</name>
    <dbReference type="NCBI Taxonomy" id="30640"/>
    <lineage>
        <taxon>Eukaryota</taxon>
        <taxon>Metazoa</taxon>
        <taxon>Chordata</taxon>
        <taxon>Craniata</taxon>
        <taxon>Vertebrata</taxon>
        <taxon>Euteleostomi</taxon>
        <taxon>Mammalia</taxon>
        <taxon>Eutheria</taxon>
        <taxon>Euarchontoglires</taxon>
        <taxon>Glires</taxon>
        <taxon>Rodentia</taxon>
        <taxon>Sciuromorpha</taxon>
        <taxon>Sciuridae</taxon>
        <taxon>Sciurinae</taxon>
        <taxon>Sciurini</taxon>
        <taxon>Sciurus</taxon>
    </lineage>
</organism>
<name>A0AA41NGL5_SCICA</name>
<dbReference type="GO" id="GO:0003729">
    <property type="term" value="F:mRNA binding"/>
    <property type="evidence" value="ECO:0007669"/>
    <property type="project" value="TreeGrafter"/>
</dbReference>
<dbReference type="InterPro" id="IPR045071">
    <property type="entry name" value="BBP-like"/>
</dbReference>
<dbReference type="PANTHER" id="PTHR11208:SF125">
    <property type="entry name" value="KH DOMAIN-CONTAINING RNA-BINDING PROTEIN QKI"/>
    <property type="match status" value="1"/>
</dbReference>
<proteinExistence type="predicted"/>
<evidence type="ECO:0000313" key="2">
    <source>
        <dbReference type="Proteomes" id="UP001166674"/>
    </source>
</evidence>
<dbReference type="InterPro" id="IPR036612">
    <property type="entry name" value="KH_dom_type_1_sf"/>
</dbReference>
<sequence length="106" mass="12231">MMEMMNNKKILSKLSKFCRISNCLLRLLEEQISTGKIVGPRGLIVKQPEAETGFIIMVPARGSMTHKKEEEQNRKPSLKHQNEYFHVRISVEDAQSRAEKRTEESS</sequence>
<comment type="caution">
    <text evidence="1">The sequence shown here is derived from an EMBL/GenBank/DDBJ whole genome shotgun (WGS) entry which is preliminary data.</text>
</comment>
<dbReference type="PANTHER" id="PTHR11208">
    <property type="entry name" value="RNA-BINDING PROTEIN RELATED"/>
    <property type="match status" value="1"/>
</dbReference>
<gene>
    <name evidence="1" type="ORF">SUZIE_205930</name>
</gene>
<dbReference type="GO" id="GO:0005634">
    <property type="term" value="C:nucleus"/>
    <property type="evidence" value="ECO:0007669"/>
    <property type="project" value="TreeGrafter"/>
</dbReference>
<evidence type="ECO:0000313" key="1">
    <source>
        <dbReference type="EMBL" id="MBZ3890031.1"/>
    </source>
</evidence>
<dbReference type="SUPFAM" id="SSF54791">
    <property type="entry name" value="Eukaryotic type KH-domain (KH-domain type I)"/>
    <property type="match status" value="1"/>
</dbReference>
<reference evidence="1" key="1">
    <citation type="submission" date="2020-03" db="EMBL/GenBank/DDBJ databases">
        <title>Studies in the Genomics of Life Span.</title>
        <authorList>
            <person name="Glass D."/>
        </authorList>
    </citation>
    <scope>NUCLEOTIDE SEQUENCE</scope>
    <source>
        <strain evidence="1">SUZIE</strain>
        <tissue evidence="1">Muscle</tissue>
    </source>
</reference>
<protein>
    <submittedName>
        <fullName evidence="1">Protein quaking</fullName>
    </submittedName>
</protein>
<dbReference type="GO" id="GO:0048024">
    <property type="term" value="P:regulation of mRNA splicing, via spliceosome"/>
    <property type="evidence" value="ECO:0007669"/>
    <property type="project" value="TreeGrafter"/>
</dbReference>
<dbReference type="Proteomes" id="UP001166674">
    <property type="component" value="Unassembled WGS sequence"/>
</dbReference>
<accession>A0AA41NGL5</accession>
<dbReference type="EMBL" id="JAATJV010436597">
    <property type="protein sequence ID" value="MBZ3890031.1"/>
    <property type="molecule type" value="Genomic_DNA"/>
</dbReference>
<dbReference type="Gene3D" id="3.30.1370.10">
    <property type="entry name" value="K Homology domain, type 1"/>
    <property type="match status" value="1"/>
</dbReference>
<keyword evidence="2" id="KW-1185">Reference proteome</keyword>